<dbReference type="PRINTS" id="PR00081">
    <property type="entry name" value="GDHRDH"/>
</dbReference>
<keyword evidence="5" id="KW-1185">Reference proteome</keyword>
<dbReference type="PROSITE" id="PS00061">
    <property type="entry name" value="ADH_SHORT"/>
    <property type="match status" value="1"/>
</dbReference>
<evidence type="ECO:0000256" key="3">
    <source>
        <dbReference type="RuleBase" id="RU000363"/>
    </source>
</evidence>
<comment type="caution">
    <text evidence="4">The sequence shown here is derived from an EMBL/GenBank/DDBJ whole genome shotgun (WGS) entry which is preliminary data.</text>
</comment>
<dbReference type="PANTHER" id="PTHR43639">
    <property type="entry name" value="OXIDOREDUCTASE, SHORT-CHAIN DEHYDROGENASE/REDUCTASE FAMILY (AFU_ORTHOLOGUE AFUA_5G02870)"/>
    <property type="match status" value="1"/>
</dbReference>
<accession>A0A317E902</accession>
<dbReference type="Proteomes" id="UP000246077">
    <property type="component" value="Unassembled WGS sequence"/>
</dbReference>
<name>A0A317E902_9PROT</name>
<dbReference type="Gene3D" id="3.40.50.720">
    <property type="entry name" value="NAD(P)-binding Rossmann-like Domain"/>
    <property type="match status" value="1"/>
</dbReference>
<dbReference type="Pfam" id="PF00106">
    <property type="entry name" value="adh_short"/>
    <property type="match status" value="1"/>
</dbReference>
<dbReference type="InterPro" id="IPR020904">
    <property type="entry name" value="Sc_DH/Rdtase_CS"/>
</dbReference>
<reference evidence="5" key="1">
    <citation type="submission" date="2018-05" db="EMBL/GenBank/DDBJ databases">
        <title>Zavarzinia sp. HR-AS.</title>
        <authorList>
            <person name="Lee Y."/>
            <person name="Jeon C.O."/>
        </authorList>
    </citation>
    <scope>NUCLEOTIDE SEQUENCE [LARGE SCALE GENOMIC DNA]</scope>
    <source>
        <strain evidence="5">DSM 1231</strain>
    </source>
</reference>
<dbReference type="SUPFAM" id="SSF51735">
    <property type="entry name" value="NAD(P)-binding Rossmann-fold domains"/>
    <property type="match status" value="1"/>
</dbReference>
<dbReference type="InterPro" id="IPR002347">
    <property type="entry name" value="SDR_fam"/>
</dbReference>
<dbReference type="AlphaFoldDB" id="A0A317E902"/>
<organism evidence="4 5">
    <name type="scientific">Zavarzinia compransoris</name>
    <dbReference type="NCBI Taxonomy" id="1264899"/>
    <lineage>
        <taxon>Bacteria</taxon>
        <taxon>Pseudomonadati</taxon>
        <taxon>Pseudomonadota</taxon>
        <taxon>Alphaproteobacteria</taxon>
        <taxon>Rhodospirillales</taxon>
        <taxon>Zavarziniaceae</taxon>
        <taxon>Zavarzinia</taxon>
    </lineage>
</organism>
<dbReference type="InterPro" id="IPR036291">
    <property type="entry name" value="NAD(P)-bd_dom_sf"/>
</dbReference>
<gene>
    <name evidence="4" type="ORF">DKG75_03245</name>
</gene>
<protein>
    <submittedName>
        <fullName evidence="4">Short-chain dehydrogenase</fullName>
    </submittedName>
</protein>
<dbReference type="FunFam" id="3.40.50.720:FF:000084">
    <property type="entry name" value="Short-chain dehydrogenase reductase"/>
    <property type="match status" value="1"/>
</dbReference>
<evidence type="ECO:0000256" key="2">
    <source>
        <dbReference type="ARBA" id="ARBA00023002"/>
    </source>
</evidence>
<dbReference type="PANTHER" id="PTHR43639:SF1">
    <property type="entry name" value="SHORT-CHAIN DEHYDROGENASE_REDUCTASE FAMILY PROTEIN"/>
    <property type="match status" value="1"/>
</dbReference>
<evidence type="ECO:0000313" key="5">
    <source>
        <dbReference type="Proteomes" id="UP000246077"/>
    </source>
</evidence>
<dbReference type="GO" id="GO:0016491">
    <property type="term" value="F:oxidoreductase activity"/>
    <property type="evidence" value="ECO:0007669"/>
    <property type="project" value="UniProtKB-KW"/>
</dbReference>
<sequence length="255" mass="27427">MTDSTAQPLAGRHVFITGATSGFGRRFAEVLGGQGAKVSVSGRRVERLEALVEDLTARGIEAAAIPLDVTDLDAIAPALDKAEAALGPLYGLVNNSGVGGGTGIEKETVENYDWIMNTNVKAVYFMAQAAARRFLERKSGGRIVNIASIAGLRVLPKLSIYCISKAAVVQMTRTMAIEWARHGINVNAICPGYVETEINRDFFHTEAGQKFVARFPRGRIGKVEDLDGIISLMLDPRSDFMTGAIVNVDDAQLLM</sequence>
<evidence type="ECO:0000313" key="4">
    <source>
        <dbReference type="EMBL" id="PWR23597.1"/>
    </source>
</evidence>
<keyword evidence="2" id="KW-0560">Oxidoreductase</keyword>
<proteinExistence type="inferred from homology"/>
<comment type="similarity">
    <text evidence="1 3">Belongs to the short-chain dehydrogenases/reductases (SDR) family.</text>
</comment>
<dbReference type="PRINTS" id="PR00080">
    <property type="entry name" value="SDRFAMILY"/>
</dbReference>
<evidence type="ECO:0000256" key="1">
    <source>
        <dbReference type="ARBA" id="ARBA00006484"/>
    </source>
</evidence>
<dbReference type="CDD" id="cd05233">
    <property type="entry name" value="SDR_c"/>
    <property type="match status" value="1"/>
</dbReference>
<dbReference type="OrthoDB" id="7255009at2"/>
<dbReference type="RefSeq" id="WP_109919629.1">
    <property type="nucleotide sequence ID" value="NZ_QGLF01000001.1"/>
</dbReference>
<dbReference type="EMBL" id="QGLF01000001">
    <property type="protein sequence ID" value="PWR23597.1"/>
    <property type="molecule type" value="Genomic_DNA"/>
</dbReference>